<accession>A0ABU4WGQ0</accession>
<sequence>MATREEIANSIKDILSEEFECEKSSISDSTNLFTELDLDSIDAVDLVVRLQQKTKKRVNPEDFKKIRTFGEVVDIVEKLVNEK</sequence>
<reference evidence="2 3" key="1">
    <citation type="submission" date="2022-03" db="EMBL/GenBank/DDBJ databases">
        <title>Novel taxa within the pig intestine.</title>
        <authorList>
            <person name="Wylensek D."/>
            <person name="Bishof K."/>
            <person name="Afrizal A."/>
            <person name="Clavel T."/>
        </authorList>
    </citation>
    <scope>NUCLEOTIDE SEQUENCE [LARGE SCALE GENOMIC DNA]</scope>
    <source>
        <strain evidence="2 3">CLA-KB-P66</strain>
    </source>
</reference>
<organism evidence="2 3">
    <name type="scientific">Intestinicryptomonas porci</name>
    <dbReference type="NCBI Taxonomy" id="2926320"/>
    <lineage>
        <taxon>Bacteria</taxon>
        <taxon>Pseudomonadati</taxon>
        <taxon>Verrucomicrobiota</taxon>
        <taxon>Opitutia</taxon>
        <taxon>Opitutales</taxon>
        <taxon>Intestinicryptomonaceae</taxon>
        <taxon>Intestinicryptomonas</taxon>
    </lineage>
</organism>
<dbReference type="RefSeq" id="WP_370396896.1">
    <property type="nucleotide sequence ID" value="NZ_JALBUT010000004.1"/>
</dbReference>
<evidence type="ECO:0000313" key="2">
    <source>
        <dbReference type="EMBL" id="MDX8415448.1"/>
    </source>
</evidence>
<feature type="domain" description="Carrier" evidence="1">
    <location>
        <begin position="2"/>
        <end position="80"/>
    </location>
</feature>
<name>A0ABU4WGQ0_9BACT</name>
<dbReference type="NCBIfam" id="NF003757">
    <property type="entry name" value="PRK05350.1"/>
    <property type="match status" value="1"/>
</dbReference>
<proteinExistence type="predicted"/>
<dbReference type="Proteomes" id="UP001275932">
    <property type="component" value="Unassembled WGS sequence"/>
</dbReference>
<dbReference type="InterPro" id="IPR036736">
    <property type="entry name" value="ACP-like_sf"/>
</dbReference>
<dbReference type="Gene3D" id="1.10.1200.10">
    <property type="entry name" value="ACP-like"/>
    <property type="match status" value="1"/>
</dbReference>
<keyword evidence="3" id="KW-1185">Reference proteome</keyword>
<dbReference type="InterPro" id="IPR009081">
    <property type="entry name" value="PP-bd_ACP"/>
</dbReference>
<dbReference type="SUPFAM" id="SSF47336">
    <property type="entry name" value="ACP-like"/>
    <property type="match status" value="1"/>
</dbReference>
<evidence type="ECO:0000259" key="1">
    <source>
        <dbReference type="PROSITE" id="PS50075"/>
    </source>
</evidence>
<dbReference type="EMBL" id="JALBUT010000004">
    <property type="protein sequence ID" value="MDX8415448.1"/>
    <property type="molecule type" value="Genomic_DNA"/>
</dbReference>
<evidence type="ECO:0000313" key="3">
    <source>
        <dbReference type="Proteomes" id="UP001275932"/>
    </source>
</evidence>
<dbReference type="PROSITE" id="PS50075">
    <property type="entry name" value="CARRIER"/>
    <property type="match status" value="1"/>
</dbReference>
<gene>
    <name evidence="2" type="ORF">MOX91_04540</name>
</gene>
<dbReference type="Pfam" id="PF00550">
    <property type="entry name" value="PP-binding"/>
    <property type="match status" value="1"/>
</dbReference>
<comment type="caution">
    <text evidence="2">The sequence shown here is derived from an EMBL/GenBank/DDBJ whole genome shotgun (WGS) entry which is preliminary data.</text>
</comment>
<protein>
    <submittedName>
        <fullName evidence="2">Acyl carrier protein</fullName>
    </submittedName>
</protein>